<dbReference type="SUPFAM" id="SSF55729">
    <property type="entry name" value="Acyl-CoA N-acyltransferases (Nat)"/>
    <property type="match status" value="1"/>
</dbReference>
<dbReference type="InterPro" id="IPR000182">
    <property type="entry name" value="GNAT_dom"/>
</dbReference>
<dbReference type="Pfam" id="PF00583">
    <property type="entry name" value="Acetyltransf_1"/>
    <property type="match status" value="1"/>
</dbReference>
<protein>
    <submittedName>
        <fullName evidence="2">Acetyltransferase (GNAT) domain-containing protein</fullName>
    </submittedName>
</protein>
<evidence type="ECO:0000259" key="1">
    <source>
        <dbReference type="PROSITE" id="PS51186"/>
    </source>
</evidence>
<dbReference type="Proteomes" id="UP000198642">
    <property type="component" value="Unassembled WGS sequence"/>
</dbReference>
<accession>A0A1I0X6E0</accession>
<sequence length="161" mass="18697">MTLTRNDNITLQCYHPRFHSQLENYYLKGDHHYYTAHPIDAIKDRGHDRHPIVLVKNQTVIGFFVLHGWNGVRKYTGNRQAMLLRAYSIDSRQQGKGYAKQSLQLLTPFFKNHFPEKKEIILAVNLKNTAAQHVYKKAGFVDKGKRVMGKKGEQLILHRGL</sequence>
<gene>
    <name evidence="2" type="ORF">SAMN04488072_104177</name>
</gene>
<keyword evidence="2" id="KW-0808">Transferase</keyword>
<dbReference type="STRING" id="237679.SAMN04488072_104177"/>
<dbReference type="AlphaFoldDB" id="A0A1I0X6E0"/>
<name>A0A1I0X6E0_9BACI</name>
<dbReference type="Gene3D" id="3.40.630.30">
    <property type="match status" value="1"/>
</dbReference>
<dbReference type="PROSITE" id="PS51186">
    <property type="entry name" value="GNAT"/>
    <property type="match status" value="1"/>
</dbReference>
<proteinExistence type="predicted"/>
<keyword evidence="3" id="KW-1185">Reference proteome</keyword>
<dbReference type="EMBL" id="FOJW01000004">
    <property type="protein sequence ID" value="SFA96217.1"/>
    <property type="molecule type" value="Genomic_DNA"/>
</dbReference>
<evidence type="ECO:0000313" key="2">
    <source>
        <dbReference type="EMBL" id="SFA96217.1"/>
    </source>
</evidence>
<evidence type="ECO:0000313" key="3">
    <source>
        <dbReference type="Proteomes" id="UP000198642"/>
    </source>
</evidence>
<reference evidence="2 3" key="1">
    <citation type="submission" date="2016-10" db="EMBL/GenBank/DDBJ databases">
        <authorList>
            <person name="de Groot N.N."/>
        </authorList>
    </citation>
    <scope>NUCLEOTIDE SEQUENCE [LARGE SCALE GENOMIC DNA]</scope>
    <source>
        <strain evidence="2 3">CGMCC 1.3702</strain>
    </source>
</reference>
<feature type="domain" description="N-acetyltransferase" evidence="1">
    <location>
        <begin position="9"/>
        <end position="161"/>
    </location>
</feature>
<dbReference type="OrthoDB" id="66776at2"/>
<dbReference type="InterPro" id="IPR016181">
    <property type="entry name" value="Acyl_CoA_acyltransferase"/>
</dbReference>
<organism evidence="2 3">
    <name type="scientific">Lentibacillus halodurans</name>
    <dbReference type="NCBI Taxonomy" id="237679"/>
    <lineage>
        <taxon>Bacteria</taxon>
        <taxon>Bacillati</taxon>
        <taxon>Bacillota</taxon>
        <taxon>Bacilli</taxon>
        <taxon>Bacillales</taxon>
        <taxon>Bacillaceae</taxon>
        <taxon>Lentibacillus</taxon>
    </lineage>
</organism>
<dbReference type="RefSeq" id="WP_090235452.1">
    <property type="nucleotide sequence ID" value="NZ_FOJW01000004.1"/>
</dbReference>
<dbReference type="GO" id="GO:0016747">
    <property type="term" value="F:acyltransferase activity, transferring groups other than amino-acyl groups"/>
    <property type="evidence" value="ECO:0007669"/>
    <property type="project" value="InterPro"/>
</dbReference>